<dbReference type="SUPFAM" id="SSF53448">
    <property type="entry name" value="Nucleotide-diphospho-sugar transferases"/>
    <property type="match status" value="1"/>
</dbReference>
<dbReference type="CDD" id="cd00761">
    <property type="entry name" value="Glyco_tranf_GTA_type"/>
    <property type="match status" value="1"/>
</dbReference>
<name>A0A917D0V9_9NOCA</name>
<dbReference type="GO" id="GO:0016740">
    <property type="term" value="F:transferase activity"/>
    <property type="evidence" value="ECO:0007669"/>
    <property type="project" value="UniProtKB-KW"/>
</dbReference>
<reference evidence="2" key="1">
    <citation type="journal article" date="2014" name="Int. J. Syst. Evol. Microbiol.">
        <title>Complete genome sequence of Corynebacterium casei LMG S-19264T (=DSM 44701T), isolated from a smear-ripened cheese.</title>
        <authorList>
            <consortium name="US DOE Joint Genome Institute (JGI-PGF)"/>
            <person name="Walter F."/>
            <person name="Albersmeier A."/>
            <person name="Kalinowski J."/>
            <person name="Ruckert C."/>
        </authorList>
    </citation>
    <scope>NUCLEOTIDE SEQUENCE</scope>
    <source>
        <strain evidence="2">CCM 7905</strain>
    </source>
</reference>
<organism evidence="2 3">
    <name type="scientific">Rhodococcoides trifolii</name>
    <dbReference type="NCBI Taxonomy" id="908250"/>
    <lineage>
        <taxon>Bacteria</taxon>
        <taxon>Bacillati</taxon>
        <taxon>Actinomycetota</taxon>
        <taxon>Actinomycetes</taxon>
        <taxon>Mycobacteriales</taxon>
        <taxon>Nocardiaceae</taxon>
        <taxon>Rhodococcoides</taxon>
    </lineage>
</organism>
<evidence type="ECO:0000313" key="3">
    <source>
        <dbReference type="Proteomes" id="UP000654257"/>
    </source>
</evidence>
<keyword evidence="3" id="KW-1185">Reference proteome</keyword>
<evidence type="ECO:0000313" key="2">
    <source>
        <dbReference type="EMBL" id="GGG05375.1"/>
    </source>
</evidence>
<feature type="domain" description="Glycosyltransferase 2-like" evidence="1">
    <location>
        <begin position="39"/>
        <end position="204"/>
    </location>
</feature>
<dbReference type="Gene3D" id="3.90.550.10">
    <property type="entry name" value="Spore Coat Polysaccharide Biosynthesis Protein SpsA, Chain A"/>
    <property type="match status" value="1"/>
</dbReference>
<protein>
    <submittedName>
        <fullName evidence="2">Glycosyl transferase</fullName>
    </submittedName>
</protein>
<dbReference type="AlphaFoldDB" id="A0A917D0V9"/>
<dbReference type="InterPro" id="IPR001173">
    <property type="entry name" value="Glyco_trans_2-like"/>
</dbReference>
<proteinExistence type="predicted"/>
<accession>A0A917D0V9</accession>
<reference evidence="2" key="2">
    <citation type="submission" date="2020-09" db="EMBL/GenBank/DDBJ databases">
        <authorList>
            <person name="Sun Q."/>
            <person name="Sedlacek I."/>
        </authorList>
    </citation>
    <scope>NUCLEOTIDE SEQUENCE</scope>
    <source>
        <strain evidence="2">CCM 7905</strain>
    </source>
</reference>
<sequence>MRTGTAVSLLGAALAAVNTLTAPRVRPNPTDTSAAETITVCIPARDEERDLPLLIADLRAQRVAAPMRVLVLDDGSTDSTEAAATRAIGGDDRFTILDGGVDGQGGVGKSVACIELGRVALQGECSVLIFLDADVRLVPDALASAVTELRRGGTSLLSPWPRQDAVGLAERLVQPLLVWSWTSTLYLRGANASLRASTAVACGQFLVLDALAYRAIGGHESTRSSVTDDLTLARRFRASGFPTAVAYAGEVASCRMYTSTREVRVGYTRWLWSAFGRPAAMPPALLLAVTAWVVPPIAAVVGTGSVRRWGLLGYAAAVASRSITRRAEGLGLDVPAAATHPVSVSAGVALVVESARGRRRGTLTWKDRRLSV</sequence>
<keyword evidence="2" id="KW-0808">Transferase</keyword>
<dbReference type="PANTHER" id="PTHR43646">
    <property type="entry name" value="GLYCOSYLTRANSFERASE"/>
    <property type="match status" value="1"/>
</dbReference>
<dbReference type="PANTHER" id="PTHR43646:SF3">
    <property type="entry name" value="SLR1566 PROTEIN"/>
    <property type="match status" value="1"/>
</dbReference>
<dbReference type="Proteomes" id="UP000654257">
    <property type="component" value="Unassembled WGS sequence"/>
</dbReference>
<dbReference type="Pfam" id="PF00535">
    <property type="entry name" value="Glycos_transf_2"/>
    <property type="match status" value="1"/>
</dbReference>
<comment type="caution">
    <text evidence="2">The sequence shown here is derived from an EMBL/GenBank/DDBJ whole genome shotgun (WGS) entry which is preliminary data.</text>
</comment>
<gene>
    <name evidence="2" type="ORF">GCM10007304_19350</name>
</gene>
<dbReference type="EMBL" id="BMCU01000002">
    <property type="protein sequence ID" value="GGG05375.1"/>
    <property type="molecule type" value="Genomic_DNA"/>
</dbReference>
<evidence type="ECO:0000259" key="1">
    <source>
        <dbReference type="Pfam" id="PF00535"/>
    </source>
</evidence>
<dbReference type="InterPro" id="IPR029044">
    <property type="entry name" value="Nucleotide-diphossugar_trans"/>
</dbReference>